<organism evidence="2 3">
    <name type="scientific">Acetobacter malorum</name>
    <dbReference type="NCBI Taxonomy" id="178901"/>
    <lineage>
        <taxon>Bacteria</taxon>
        <taxon>Pseudomonadati</taxon>
        <taxon>Pseudomonadota</taxon>
        <taxon>Alphaproteobacteria</taxon>
        <taxon>Acetobacterales</taxon>
        <taxon>Acetobacteraceae</taxon>
        <taxon>Acetobacter</taxon>
    </lineage>
</organism>
<keyword evidence="1" id="KW-0812">Transmembrane</keyword>
<protein>
    <submittedName>
        <fullName evidence="2">Uncharacterized protein</fullName>
    </submittedName>
</protein>
<keyword evidence="1" id="KW-0472">Membrane</keyword>
<dbReference type="Proteomes" id="UP000077349">
    <property type="component" value="Unassembled WGS sequence"/>
</dbReference>
<feature type="transmembrane region" description="Helical" evidence="1">
    <location>
        <begin position="20"/>
        <end position="39"/>
    </location>
</feature>
<proteinExistence type="predicted"/>
<evidence type="ECO:0000256" key="1">
    <source>
        <dbReference type="SAM" id="Phobius"/>
    </source>
</evidence>
<dbReference type="AlphaFoldDB" id="A0A177G9X1"/>
<dbReference type="EMBL" id="LVHD01000018">
    <property type="protein sequence ID" value="OAG76165.1"/>
    <property type="molecule type" value="Genomic_DNA"/>
</dbReference>
<reference evidence="2 3" key="1">
    <citation type="submission" date="2016-03" db="EMBL/GenBank/DDBJ databases">
        <title>Draft genome sequence of Acetobacter malorum CECT 7742, a strain isolated from strawberry vinegar.</title>
        <authorList>
            <person name="Sainz F."/>
            <person name="Mas A."/>
            <person name="Torija M.J."/>
        </authorList>
    </citation>
    <scope>NUCLEOTIDE SEQUENCE [LARGE SCALE GENOMIC DNA]</scope>
    <source>
        <strain evidence="2 3">CECT 7742</strain>
    </source>
</reference>
<evidence type="ECO:0000313" key="2">
    <source>
        <dbReference type="EMBL" id="OAG76165.1"/>
    </source>
</evidence>
<sequence length="85" mass="9743">MLFPLGLLALLQKFPLNAAIRYGLCGILILMCGNAFSILHHRWLQDRLDAEIAQSILNQIELRTDRPLIVQIDPARIQELAFQYL</sequence>
<name>A0A177G9X1_9PROT</name>
<accession>A0A177G9X1</accession>
<evidence type="ECO:0000313" key="3">
    <source>
        <dbReference type="Proteomes" id="UP000077349"/>
    </source>
</evidence>
<gene>
    <name evidence="2" type="ORF">Amal_01936</name>
</gene>
<dbReference type="PATRIC" id="fig|178901.16.peg.2061"/>
<keyword evidence="1" id="KW-1133">Transmembrane helix</keyword>
<comment type="caution">
    <text evidence="2">The sequence shown here is derived from an EMBL/GenBank/DDBJ whole genome shotgun (WGS) entry which is preliminary data.</text>
</comment>